<gene>
    <name evidence="3" type="ORF">TVAG_266910</name>
</gene>
<dbReference type="GO" id="GO:0000226">
    <property type="term" value="P:microtubule cytoskeleton organization"/>
    <property type="evidence" value="ECO:0000318"/>
    <property type="project" value="GO_Central"/>
</dbReference>
<feature type="compositionally biased region" description="Basic and acidic residues" evidence="1">
    <location>
        <begin position="904"/>
        <end position="932"/>
    </location>
</feature>
<dbReference type="InterPro" id="IPR016024">
    <property type="entry name" value="ARM-type_fold"/>
</dbReference>
<evidence type="ECO:0000256" key="1">
    <source>
        <dbReference type="SAM" id="MobiDB-lite"/>
    </source>
</evidence>
<accession>A2DQP4</accession>
<feature type="compositionally biased region" description="Polar residues" evidence="1">
    <location>
        <begin position="365"/>
        <end position="375"/>
    </location>
</feature>
<dbReference type="GO" id="GO:0008017">
    <property type="term" value="F:microtubule binding"/>
    <property type="evidence" value="ECO:0000318"/>
    <property type="project" value="GO_Central"/>
</dbReference>
<dbReference type="VEuPathDB" id="TrichDB:TVAGG3_0589990"/>
<dbReference type="KEGG" id="tva:4775345"/>
<dbReference type="VEuPathDB" id="TrichDB:TVAG_266910"/>
<evidence type="ECO:0000259" key="2">
    <source>
        <dbReference type="Pfam" id="PF12348"/>
    </source>
</evidence>
<reference evidence="3" key="2">
    <citation type="journal article" date="2007" name="Science">
        <title>Draft genome sequence of the sexually transmitted pathogen Trichomonas vaginalis.</title>
        <authorList>
            <person name="Carlton J.M."/>
            <person name="Hirt R.P."/>
            <person name="Silva J.C."/>
            <person name="Delcher A.L."/>
            <person name="Schatz M."/>
            <person name="Zhao Q."/>
            <person name="Wortman J.R."/>
            <person name="Bidwell S.L."/>
            <person name="Alsmark U.C.M."/>
            <person name="Besteiro S."/>
            <person name="Sicheritz-Ponten T."/>
            <person name="Noel C.J."/>
            <person name="Dacks J.B."/>
            <person name="Foster P.G."/>
            <person name="Simillion C."/>
            <person name="Van de Peer Y."/>
            <person name="Miranda-Saavedra D."/>
            <person name="Barton G.J."/>
            <person name="Westrop G.D."/>
            <person name="Mueller S."/>
            <person name="Dessi D."/>
            <person name="Fiori P.L."/>
            <person name="Ren Q."/>
            <person name="Paulsen I."/>
            <person name="Zhang H."/>
            <person name="Bastida-Corcuera F.D."/>
            <person name="Simoes-Barbosa A."/>
            <person name="Brown M.T."/>
            <person name="Hayes R.D."/>
            <person name="Mukherjee M."/>
            <person name="Okumura C.Y."/>
            <person name="Schneider R."/>
            <person name="Smith A.J."/>
            <person name="Vanacova S."/>
            <person name="Villalvazo M."/>
            <person name="Haas B.J."/>
            <person name="Pertea M."/>
            <person name="Feldblyum T.V."/>
            <person name="Utterback T.R."/>
            <person name="Shu C.L."/>
            <person name="Osoegawa K."/>
            <person name="de Jong P.J."/>
            <person name="Hrdy I."/>
            <person name="Horvathova L."/>
            <person name="Zubacova Z."/>
            <person name="Dolezal P."/>
            <person name="Malik S.B."/>
            <person name="Logsdon J.M. Jr."/>
            <person name="Henze K."/>
            <person name="Gupta A."/>
            <person name="Wang C.C."/>
            <person name="Dunne R.L."/>
            <person name="Upcroft J.A."/>
            <person name="Upcroft P."/>
            <person name="White O."/>
            <person name="Salzberg S.L."/>
            <person name="Tang P."/>
            <person name="Chiu C.-H."/>
            <person name="Lee Y.-S."/>
            <person name="Embley T.M."/>
            <person name="Coombs G.H."/>
            <person name="Mottram J.C."/>
            <person name="Tachezy J."/>
            <person name="Fraser-Liggett C.M."/>
            <person name="Johnson P.J."/>
        </authorList>
    </citation>
    <scope>NUCLEOTIDE SEQUENCE [LARGE SCALE GENOMIC DNA]</scope>
    <source>
        <strain evidence="3">G3</strain>
    </source>
</reference>
<feature type="region of interest" description="Disordered" evidence="1">
    <location>
        <begin position="607"/>
        <end position="631"/>
    </location>
</feature>
<dbReference type="GO" id="GO:0000278">
    <property type="term" value="P:mitotic cell cycle"/>
    <property type="evidence" value="ECO:0007669"/>
    <property type="project" value="UniProtKB-ARBA"/>
</dbReference>
<dbReference type="InterPro" id="IPR015943">
    <property type="entry name" value="WD40/YVTN_repeat-like_dom_sf"/>
</dbReference>
<feature type="region of interest" description="Disordered" evidence="1">
    <location>
        <begin position="818"/>
        <end position="1002"/>
    </location>
</feature>
<evidence type="ECO:0000313" key="3">
    <source>
        <dbReference type="EMBL" id="EAY17328.1"/>
    </source>
</evidence>
<sequence length="1172" mass="130690">MPNLTDDQTIFPQQAALIQRFGPKGDILATSQGNKLFLYQFDKNLLANPQIIDLNSSIFKIIPLIAPSGSKILVIFTNFLSSILNCAADGNINITPSANLAPQSSNVPLDQIKFALIPGALIFNFNKNQLTVIPINAANEIGVPFIVTVSCSSIISFVSLNQNNHSARLAILTEENHDNPKIRIVDIDLTNKKGTEDQKIAISLPIDAYMIIPYLLGSNPIIICFTNNKAIFNTFIPNQVPKSTAYPFSSQAKLGWFAQMKDNFYVFIDERGSIKISEISEFGNFTVSDRGKTLIPSSVIALNGSVLYVTAKDGQAVLLEVTKLKVEKKMTIEKDGSIKELQQSNTQQTSQPKTPKSKSERPSPLRSNKNSFQSPPSSPIPTEKDLSKQIERLFEVPDTDIDPISFNDAKALNRETKDALALASFSKEWDQQLLAIQKLMSLVKGGAAAHQTFLTFQPQFLPIITENVTSLRSTLVKYSCLFVAQLAMSLGSSFETTAEQILPTLFKPTSNGTQIIADCCKCAILSICQYVTSTKIAKAMVVQISSKASIHRVICAKAFLIMAKQWDQKLVEKMKPFLLPAVDKLVVDASPEARQISRECKALLNHKQPNAEENKREKNSRKNGKKNQKFNFQEKPQIKLDDVKQYIIMGDEASLKENGEMVAKIIVDGMLSNSPLLANTCLTLFPNTVTIIPDSYKPRVQSLVNAILMYDNSTVRKHKELAYDAFNAAGNNISPSMVVAAAIKNIHVKDSMVLVTDFYNRNESLIPDDVKEEYEKIFPKQDNDSTLVFESGPNSPEKPHRRAVVFAENPQIPEVVVGNIDEEENKEQKTSILINSEKEKPEEAKPRPRLTFVLDNIPNFPPKESHEEEEETIDPEQKKKDEEQRKQPFEMTTKKLDLSQINEENPKQAQEIEKLPQEQIQPKEEQKHENTEPRPSNIMNTPDKQPQKPKISNNDEQIKPNKKETKPKEVDLRPSAKAKDNIRQSPTKAPFATDFDQPQDSSIGETQLQKLIKRLENPEIADKSPIIMRIAQIASRSGSKEYQTILPSVLPFSHSQFADDAALVASAIIRSVSHSKLLEFGASLLAQCPREAAEFLGRLSHQCSPGEIIDAAPLFMGGLKNLANDKEAVIRKAAVFCISDMWISGGDDFIQEIEMLPALTKKLVTHYYTIHK</sequence>
<feature type="compositionally biased region" description="Basic and acidic residues" evidence="1">
    <location>
        <begin position="956"/>
        <end position="982"/>
    </location>
</feature>
<dbReference type="Pfam" id="PF12348">
    <property type="entry name" value="CLASP_N"/>
    <property type="match status" value="1"/>
</dbReference>
<feature type="region of interest" description="Disordered" evidence="1">
    <location>
        <begin position="336"/>
        <end position="384"/>
    </location>
</feature>
<proteinExistence type="predicted"/>
<protein>
    <recommendedName>
        <fullName evidence="2">CLASP N-terminal domain-containing protein</fullName>
    </recommendedName>
</protein>
<dbReference type="InterPro" id="IPR011989">
    <property type="entry name" value="ARM-like"/>
</dbReference>
<dbReference type="PANTHER" id="PTHR21567:SF9">
    <property type="entry name" value="CLIP-ASSOCIATING PROTEIN"/>
    <property type="match status" value="1"/>
</dbReference>
<dbReference type="AlphaFoldDB" id="A2DQP4"/>
<reference evidence="3" key="1">
    <citation type="submission" date="2006-10" db="EMBL/GenBank/DDBJ databases">
        <authorList>
            <person name="Amadeo P."/>
            <person name="Zhao Q."/>
            <person name="Wortman J."/>
            <person name="Fraser-Liggett C."/>
            <person name="Carlton J."/>
        </authorList>
    </citation>
    <scope>NUCLEOTIDE SEQUENCE</scope>
    <source>
        <strain evidence="3">G3</strain>
    </source>
</reference>
<dbReference type="Gene3D" id="1.25.10.10">
    <property type="entry name" value="Leucine-rich Repeat Variant"/>
    <property type="match status" value="1"/>
</dbReference>
<dbReference type="Proteomes" id="UP000001542">
    <property type="component" value="Unassembled WGS sequence"/>
</dbReference>
<evidence type="ECO:0000313" key="4">
    <source>
        <dbReference type="Proteomes" id="UP000001542"/>
    </source>
</evidence>
<organism evidence="3 4">
    <name type="scientific">Trichomonas vaginalis (strain ATCC PRA-98 / G3)</name>
    <dbReference type="NCBI Taxonomy" id="412133"/>
    <lineage>
        <taxon>Eukaryota</taxon>
        <taxon>Metamonada</taxon>
        <taxon>Parabasalia</taxon>
        <taxon>Trichomonadida</taxon>
        <taxon>Trichomonadidae</taxon>
        <taxon>Trichomonas</taxon>
    </lineage>
</organism>
<keyword evidence="4" id="KW-1185">Reference proteome</keyword>
<dbReference type="InterPro" id="IPR024395">
    <property type="entry name" value="CLASP_N_dom"/>
</dbReference>
<dbReference type="EMBL" id="DS113232">
    <property type="protein sequence ID" value="EAY17328.1"/>
    <property type="molecule type" value="Genomic_DNA"/>
</dbReference>
<dbReference type="STRING" id="5722.A2DQP4"/>
<dbReference type="SUPFAM" id="SSF48371">
    <property type="entry name" value="ARM repeat"/>
    <property type="match status" value="1"/>
</dbReference>
<dbReference type="OrthoDB" id="46159at2759"/>
<feature type="compositionally biased region" description="Polar residues" evidence="1">
    <location>
        <begin position="340"/>
        <end position="354"/>
    </location>
</feature>
<dbReference type="GO" id="GO:0005881">
    <property type="term" value="C:cytoplasmic microtubule"/>
    <property type="evidence" value="ECO:0000318"/>
    <property type="project" value="GO_Central"/>
</dbReference>
<feature type="compositionally biased region" description="Basic residues" evidence="1">
    <location>
        <begin position="618"/>
        <end position="628"/>
    </location>
</feature>
<feature type="compositionally biased region" description="Basic and acidic residues" evidence="1">
    <location>
        <begin position="836"/>
        <end position="846"/>
    </location>
</feature>
<dbReference type="SMR" id="A2DQP4"/>
<dbReference type="RefSeq" id="XP_001329551.1">
    <property type="nucleotide sequence ID" value="XM_001329516.1"/>
</dbReference>
<dbReference type="Gene3D" id="2.130.10.10">
    <property type="entry name" value="YVTN repeat-like/Quinoprotein amine dehydrogenase"/>
    <property type="match status" value="1"/>
</dbReference>
<dbReference type="PANTHER" id="PTHR21567">
    <property type="entry name" value="CLASP"/>
    <property type="match status" value="1"/>
</dbReference>
<feature type="domain" description="CLASP N-terminal" evidence="2">
    <location>
        <begin position="427"/>
        <end position="609"/>
    </location>
</feature>
<feature type="compositionally biased region" description="Basic and acidic residues" evidence="1">
    <location>
        <begin position="875"/>
        <end position="897"/>
    </location>
</feature>
<name>A2DQP4_TRIV3</name>
<dbReference type="GO" id="GO:0005819">
    <property type="term" value="C:spindle"/>
    <property type="evidence" value="ECO:0007669"/>
    <property type="project" value="UniProtKB-ARBA"/>
</dbReference>
<feature type="compositionally biased region" description="Polar residues" evidence="1">
    <location>
        <begin position="933"/>
        <end position="955"/>
    </location>
</feature>
<dbReference type="InParanoid" id="A2DQP4"/>